<dbReference type="EMBL" id="JAFIRA010000051">
    <property type="protein sequence ID" value="MCJ2544214.1"/>
    <property type="molecule type" value="Genomic_DNA"/>
</dbReference>
<reference evidence="1" key="1">
    <citation type="submission" date="2021-02" db="EMBL/GenBank/DDBJ databases">
        <title>The CRISPR/cas machinery reduction and long-range gene transfer in the hot spring cyanobacterium Synechococcus.</title>
        <authorList>
            <person name="Dvorak P."/>
            <person name="Jahodarova E."/>
            <person name="Hasler P."/>
            <person name="Poulickova A."/>
        </authorList>
    </citation>
    <scope>NUCLEOTIDE SEQUENCE</scope>
    <source>
        <strain evidence="1">Rupite</strain>
    </source>
</reference>
<protein>
    <submittedName>
        <fullName evidence="1">Uncharacterized protein</fullName>
    </submittedName>
</protein>
<dbReference type="NCBIfam" id="NF045647">
    <property type="entry name" value="alr0857_fam"/>
    <property type="match status" value="1"/>
</dbReference>
<name>A0ABT0CES0_THEVL</name>
<dbReference type="RefSeq" id="WP_244352542.1">
    <property type="nucleotide sequence ID" value="NZ_JAFIRA010000051.1"/>
</dbReference>
<evidence type="ECO:0000313" key="1">
    <source>
        <dbReference type="EMBL" id="MCJ2544214.1"/>
    </source>
</evidence>
<dbReference type="Proteomes" id="UP000830835">
    <property type="component" value="Unassembled WGS sequence"/>
</dbReference>
<evidence type="ECO:0000313" key="2">
    <source>
        <dbReference type="Proteomes" id="UP000830835"/>
    </source>
</evidence>
<dbReference type="InterPro" id="IPR054664">
    <property type="entry name" value="Alr0857-like"/>
</dbReference>
<keyword evidence="2" id="KW-1185">Reference proteome</keyword>
<accession>A0ABT0CES0</accession>
<proteinExistence type="predicted"/>
<organism evidence="1 2">
    <name type="scientific">Thermostichus vulcanus str. 'Rupite'</name>
    <dbReference type="NCBI Taxonomy" id="2813851"/>
    <lineage>
        <taxon>Bacteria</taxon>
        <taxon>Bacillati</taxon>
        <taxon>Cyanobacteriota</taxon>
        <taxon>Cyanophyceae</taxon>
        <taxon>Thermostichales</taxon>
        <taxon>Thermostichaceae</taxon>
        <taxon>Thermostichus</taxon>
    </lineage>
</organism>
<comment type="caution">
    <text evidence="1">The sequence shown here is derived from an EMBL/GenBank/DDBJ whole genome shotgun (WGS) entry which is preliminary data.</text>
</comment>
<gene>
    <name evidence="1" type="ORF">JX360_15100</name>
</gene>
<sequence length="120" mass="13712">MLKLIYGETGVYVERVTQSQEDWLHQQHQLAACVGETLWQEIAIGTLLLPLDCASQLPADLDWIPCDEEWLEVELTGFWLAANSEVDTGTLVTQQEPSVEALLLRLWQEQERIRQPPEPV</sequence>